<keyword evidence="4 9" id="KW-0546">Nucleotide metabolism</keyword>
<evidence type="ECO:0000313" key="10">
    <source>
        <dbReference type="EMBL" id="ART79361.1"/>
    </source>
</evidence>
<dbReference type="InterPro" id="IPR029001">
    <property type="entry name" value="ITPase-like_fam"/>
</dbReference>
<dbReference type="PIRSF" id="PIRSF006305">
    <property type="entry name" value="Maf"/>
    <property type="match status" value="1"/>
</dbReference>
<dbReference type="GO" id="GO:0009117">
    <property type="term" value="P:nucleotide metabolic process"/>
    <property type="evidence" value="ECO:0007669"/>
    <property type="project" value="UniProtKB-KW"/>
</dbReference>
<protein>
    <recommendedName>
        <fullName evidence="8 9">7-methyl-GTP pyrophosphatase</fullName>
        <shortName evidence="9">m(7)GTP pyrophosphatase</shortName>
        <ecNumber evidence="9">3.6.1.-</ecNumber>
    </recommendedName>
</protein>
<keyword evidence="3 9" id="KW-0378">Hydrolase</keyword>
<evidence type="ECO:0000256" key="8">
    <source>
        <dbReference type="ARBA" id="ARBA00068163"/>
    </source>
</evidence>
<evidence type="ECO:0000313" key="11">
    <source>
        <dbReference type="Proteomes" id="UP000243793"/>
    </source>
</evidence>
<keyword evidence="2 9" id="KW-0963">Cytoplasm</keyword>
<dbReference type="EC" id="3.6.1.-" evidence="9"/>
<dbReference type="FunFam" id="3.90.950.10:FF:000005">
    <property type="entry name" value="7-methyl-GTP pyrophosphatase"/>
    <property type="match status" value="1"/>
</dbReference>
<dbReference type="Proteomes" id="UP000243793">
    <property type="component" value="Chromosome"/>
</dbReference>
<evidence type="ECO:0000256" key="1">
    <source>
        <dbReference type="ARBA" id="ARBA00004496"/>
    </source>
</evidence>
<comment type="cofactor">
    <cofactor evidence="9">
        <name>a divalent metal cation</name>
        <dbReference type="ChEBI" id="CHEBI:60240"/>
    </cofactor>
</comment>
<comment type="caution">
    <text evidence="9">Lacks conserved residue(s) required for the propagation of feature annotation.</text>
</comment>
<dbReference type="NCBIfam" id="TIGR00172">
    <property type="entry name" value="maf"/>
    <property type="match status" value="1"/>
</dbReference>
<dbReference type="CDD" id="cd00555">
    <property type="entry name" value="Maf"/>
    <property type="match status" value="1"/>
</dbReference>
<name>A0A1Y0CVJ9_9GAMM</name>
<evidence type="ECO:0000256" key="4">
    <source>
        <dbReference type="ARBA" id="ARBA00023080"/>
    </source>
</evidence>
<keyword evidence="11" id="KW-1185">Reference proteome</keyword>
<organism evidence="10 11">
    <name type="scientific">Oceanisphaera avium</name>
    <dbReference type="NCBI Taxonomy" id="1903694"/>
    <lineage>
        <taxon>Bacteria</taxon>
        <taxon>Pseudomonadati</taxon>
        <taxon>Pseudomonadota</taxon>
        <taxon>Gammaproteobacteria</taxon>
        <taxon>Aeromonadales</taxon>
        <taxon>Aeromonadaceae</taxon>
        <taxon>Oceanisphaera</taxon>
    </lineage>
</organism>
<sequence length="196" mass="21124">MSAITPSLVLASSSAYRQLLLNKLGLSFHSQSPDIDERPQPLESGPALVQRLAEQKAYALRAQFPHSLIIGADQVCVNNGHIVGKPGTLEKAKAQLLAASGQHLTFYTGLAVYDVTNNNMRSMIEPFSVVFRTLCSATIDRYLAIEPALDCAGAFKCEGLGISLFERMEGRDPNALIGLPLIALVDLLSEFGVQVP</sequence>
<evidence type="ECO:0000256" key="2">
    <source>
        <dbReference type="ARBA" id="ARBA00022490"/>
    </source>
</evidence>
<dbReference type="PANTHER" id="PTHR43213">
    <property type="entry name" value="BIFUNCTIONAL DTTP/UTP PYROPHOSPHATASE/METHYLTRANSFERASE PROTEIN-RELATED"/>
    <property type="match status" value="1"/>
</dbReference>
<evidence type="ECO:0000256" key="5">
    <source>
        <dbReference type="ARBA" id="ARBA00050213"/>
    </source>
</evidence>
<feature type="site" description="Important for substrate specificity" evidence="9">
    <location>
        <position position="74"/>
    </location>
</feature>
<dbReference type="Pfam" id="PF02545">
    <property type="entry name" value="Maf"/>
    <property type="match status" value="1"/>
</dbReference>
<dbReference type="HAMAP" id="MF_00528">
    <property type="entry name" value="Maf"/>
    <property type="match status" value="1"/>
</dbReference>
<comment type="subcellular location">
    <subcellularLocation>
        <location evidence="1 9">Cytoplasm</location>
    </subcellularLocation>
</comment>
<evidence type="ECO:0000256" key="3">
    <source>
        <dbReference type="ARBA" id="ARBA00022801"/>
    </source>
</evidence>
<feature type="site" description="Important for substrate specificity" evidence="9">
    <location>
        <position position="16"/>
    </location>
</feature>
<dbReference type="PANTHER" id="PTHR43213:SF10">
    <property type="entry name" value="7-METHYL-GTP PYROPHOSPHATASE"/>
    <property type="match status" value="1"/>
</dbReference>
<dbReference type="SUPFAM" id="SSF52972">
    <property type="entry name" value="ITPase-like"/>
    <property type="match status" value="1"/>
</dbReference>
<comment type="function">
    <text evidence="6 9">Nucleoside triphosphate pyrophosphatase that hydrolyzes 7-methyl-GTP (m(7)GTP). May have a dual role in cell division arrest and in preventing the incorporation of modified nucleotides into cellular nucleic acids.</text>
</comment>
<evidence type="ECO:0000256" key="6">
    <source>
        <dbReference type="ARBA" id="ARBA00053369"/>
    </source>
</evidence>
<proteinExistence type="inferred from homology"/>
<dbReference type="GO" id="GO:0047429">
    <property type="term" value="F:nucleoside triphosphate diphosphatase activity"/>
    <property type="evidence" value="ECO:0007669"/>
    <property type="project" value="InterPro"/>
</dbReference>
<accession>A0A1Y0CVJ9</accession>
<reference evidence="11" key="1">
    <citation type="submission" date="2017-05" db="EMBL/GenBank/DDBJ databases">
        <authorList>
            <person name="Sung H."/>
        </authorList>
    </citation>
    <scope>NUCLEOTIDE SEQUENCE [LARGE SCALE GENOMIC DNA]</scope>
    <source>
        <strain evidence="11">AMac2203</strain>
    </source>
</reference>
<dbReference type="InterPro" id="IPR003697">
    <property type="entry name" value="Maf-like"/>
</dbReference>
<dbReference type="KEGG" id="ocm:CBP12_03695"/>
<feature type="site" description="Important for substrate specificity" evidence="9">
    <location>
        <position position="158"/>
    </location>
</feature>
<dbReference type="GO" id="GO:0005737">
    <property type="term" value="C:cytoplasm"/>
    <property type="evidence" value="ECO:0007669"/>
    <property type="project" value="UniProtKB-SubCell"/>
</dbReference>
<feature type="active site" description="Proton acceptor" evidence="9">
    <location>
        <position position="73"/>
    </location>
</feature>
<evidence type="ECO:0000256" key="9">
    <source>
        <dbReference type="HAMAP-Rule" id="MF_00528"/>
    </source>
</evidence>
<gene>
    <name evidence="10" type="ORF">CBP12_03695</name>
</gene>
<dbReference type="AlphaFoldDB" id="A0A1Y0CVJ9"/>
<dbReference type="EMBL" id="CP021376">
    <property type="protein sequence ID" value="ART79361.1"/>
    <property type="molecule type" value="Genomic_DNA"/>
</dbReference>
<comment type="catalytic activity">
    <reaction evidence="5 9">
        <text>N(7)-methyl-GTP + H2O = N(7)-methyl-GMP + diphosphate + H(+)</text>
        <dbReference type="Rhea" id="RHEA:58744"/>
        <dbReference type="ChEBI" id="CHEBI:15377"/>
        <dbReference type="ChEBI" id="CHEBI:15378"/>
        <dbReference type="ChEBI" id="CHEBI:33019"/>
        <dbReference type="ChEBI" id="CHEBI:58285"/>
        <dbReference type="ChEBI" id="CHEBI:87133"/>
    </reaction>
</comment>
<dbReference type="Gene3D" id="3.90.950.10">
    <property type="match status" value="1"/>
</dbReference>
<evidence type="ECO:0000256" key="7">
    <source>
        <dbReference type="ARBA" id="ARBA00060749"/>
    </source>
</evidence>
<comment type="similarity">
    <text evidence="7 9">Belongs to the Maf family. YceF subfamily.</text>
</comment>